<keyword evidence="2" id="KW-1185">Reference proteome</keyword>
<dbReference type="AlphaFoldDB" id="A0A8K0HC75"/>
<evidence type="ECO:0000313" key="1">
    <source>
        <dbReference type="EMBL" id="KAF3449896.1"/>
    </source>
</evidence>
<accession>A0A8K0HC75</accession>
<sequence>MPFTKSQPAFIGLPRPSIILLSLQLGNPLSQYIFVLQYLIGGAPEFPTWCLSDWIVVYTHCSIASEDSIGRSNGGSYHWTAQIGDQMATSVRLRNCQRRWKHKEERKPRLENHWTRPHAPLKVAASGTHAPTLK</sequence>
<dbReference type="EMBL" id="VOIH02000003">
    <property type="protein sequence ID" value="KAF3449896.1"/>
    <property type="molecule type" value="Genomic_DNA"/>
</dbReference>
<gene>
    <name evidence="1" type="ORF">FNV43_RR05975</name>
</gene>
<dbReference type="Proteomes" id="UP000796880">
    <property type="component" value="Unassembled WGS sequence"/>
</dbReference>
<proteinExistence type="predicted"/>
<protein>
    <submittedName>
        <fullName evidence="1">Uncharacterized protein</fullName>
    </submittedName>
</protein>
<name>A0A8K0HC75_9ROSA</name>
<reference evidence="1" key="1">
    <citation type="submission" date="2020-03" db="EMBL/GenBank/DDBJ databases">
        <title>A high-quality chromosome-level genome assembly of a woody plant with both climbing and erect habits, Rhamnella rubrinervis.</title>
        <authorList>
            <person name="Lu Z."/>
            <person name="Yang Y."/>
            <person name="Zhu X."/>
            <person name="Sun Y."/>
        </authorList>
    </citation>
    <scope>NUCLEOTIDE SEQUENCE</scope>
    <source>
        <strain evidence="1">BYM</strain>
        <tissue evidence="1">Leaf</tissue>
    </source>
</reference>
<evidence type="ECO:0000313" key="2">
    <source>
        <dbReference type="Proteomes" id="UP000796880"/>
    </source>
</evidence>
<organism evidence="1 2">
    <name type="scientific">Rhamnella rubrinervis</name>
    <dbReference type="NCBI Taxonomy" id="2594499"/>
    <lineage>
        <taxon>Eukaryota</taxon>
        <taxon>Viridiplantae</taxon>
        <taxon>Streptophyta</taxon>
        <taxon>Embryophyta</taxon>
        <taxon>Tracheophyta</taxon>
        <taxon>Spermatophyta</taxon>
        <taxon>Magnoliopsida</taxon>
        <taxon>eudicotyledons</taxon>
        <taxon>Gunneridae</taxon>
        <taxon>Pentapetalae</taxon>
        <taxon>rosids</taxon>
        <taxon>fabids</taxon>
        <taxon>Rosales</taxon>
        <taxon>Rhamnaceae</taxon>
        <taxon>rhamnoid group</taxon>
        <taxon>Rhamneae</taxon>
        <taxon>Rhamnella</taxon>
    </lineage>
</organism>
<comment type="caution">
    <text evidence="1">The sequence shown here is derived from an EMBL/GenBank/DDBJ whole genome shotgun (WGS) entry which is preliminary data.</text>
</comment>